<keyword evidence="1" id="KW-0547">Nucleotide-binding</keyword>
<dbReference type="EC" id="3.6.3.-" evidence="4"/>
<keyword evidence="5" id="KW-1185">Reference proteome</keyword>
<dbReference type="GO" id="GO:0016887">
    <property type="term" value="F:ATP hydrolysis activity"/>
    <property type="evidence" value="ECO:0007669"/>
    <property type="project" value="InterPro"/>
</dbReference>
<dbReference type="SMART" id="SM00382">
    <property type="entry name" value="AAA"/>
    <property type="match status" value="1"/>
</dbReference>
<dbReference type="STRING" id="1430440.MGMSRv2__0079"/>
<dbReference type="SUPFAM" id="SSF52540">
    <property type="entry name" value="P-loop containing nucleoside triphosphate hydrolases"/>
    <property type="match status" value="1"/>
</dbReference>
<proteinExistence type="predicted"/>
<accession>V6EVV1</accession>
<dbReference type="Gene3D" id="3.40.50.300">
    <property type="entry name" value="P-loop containing nucleotide triphosphate hydrolases"/>
    <property type="match status" value="1"/>
</dbReference>
<dbReference type="InterPro" id="IPR017871">
    <property type="entry name" value="ABC_transporter-like_CS"/>
</dbReference>
<feature type="domain" description="ABC transporter" evidence="3">
    <location>
        <begin position="2"/>
        <end position="228"/>
    </location>
</feature>
<dbReference type="PANTHER" id="PTHR24220">
    <property type="entry name" value="IMPORT ATP-BINDING PROTEIN"/>
    <property type="match status" value="1"/>
</dbReference>
<dbReference type="HOGENOM" id="CLU_000604_1_22_5"/>
<dbReference type="InterPro" id="IPR015854">
    <property type="entry name" value="ABC_transpr_LolD-like"/>
</dbReference>
<dbReference type="InterPro" id="IPR012701">
    <property type="entry name" value="CP_lyase_PhnL"/>
</dbReference>
<evidence type="ECO:0000259" key="3">
    <source>
        <dbReference type="PROSITE" id="PS50893"/>
    </source>
</evidence>
<evidence type="ECO:0000256" key="1">
    <source>
        <dbReference type="ARBA" id="ARBA00022741"/>
    </source>
</evidence>
<dbReference type="KEGG" id="mgy:MGMSRv2__0079"/>
<keyword evidence="2 4" id="KW-0067">ATP-binding</keyword>
<dbReference type="AlphaFoldDB" id="V6EVV1"/>
<dbReference type="InterPro" id="IPR003439">
    <property type="entry name" value="ABC_transporter-like_ATP-bd"/>
</dbReference>
<dbReference type="GO" id="GO:0005524">
    <property type="term" value="F:ATP binding"/>
    <property type="evidence" value="ECO:0007669"/>
    <property type="project" value="UniProtKB-KW"/>
</dbReference>
<dbReference type="Pfam" id="PF00005">
    <property type="entry name" value="ABC_tran"/>
    <property type="match status" value="1"/>
</dbReference>
<sequence>MILVSDLSKTYVLHTQGGISIPVFREAQLSVEAGECVTLHGPSGSGKSTLLRCLYGNCKADAGAIMVRHGDSYVDVASAPPRAIIDVRRRSMGYVSQFLRAIPRVSALDVVAEPLRATGVGMELARARAADLLARLRIPERLWHLAPATFSGGEQQRVNIARGFASDHPILLLDEPTASLDAANRAVVVQLIEEAKARGVALVGVFHDDEVREAVSSRIVTMQPEVSA</sequence>
<dbReference type="InterPro" id="IPR027417">
    <property type="entry name" value="P-loop_NTPase"/>
</dbReference>
<evidence type="ECO:0000313" key="4">
    <source>
        <dbReference type="EMBL" id="CDK97294.1"/>
    </source>
</evidence>
<dbReference type="GO" id="GO:0022857">
    <property type="term" value="F:transmembrane transporter activity"/>
    <property type="evidence" value="ECO:0007669"/>
    <property type="project" value="TreeGrafter"/>
</dbReference>
<dbReference type="InterPro" id="IPR003593">
    <property type="entry name" value="AAA+_ATPase"/>
</dbReference>
<protein>
    <submittedName>
        <fullName evidence="4">Phosphonate ABC transporter, ATP-binding component, PhnL protein</fullName>
        <ecNumber evidence="4">3.6.3.-</ecNumber>
    </submittedName>
</protein>
<dbReference type="EMBL" id="HG794546">
    <property type="protein sequence ID" value="CDK97294.1"/>
    <property type="molecule type" value="Genomic_DNA"/>
</dbReference>
<keyword evidence="4" id="KW-0378">Hydrolase</keyword>
<evidence type="ECO:0000313" key="5">
    <source>
        <dbReference type="Proteomes" id="UP000018922"/>
    </source>
</evidence>
<dbReference type="eggNOG" id="COG4778">
    <property type="taxonomic scope" value="Bacteria"/>
</dbReference>
<dbReference type="GO" id="GO:0005886">
    <property type="term" value="C:plasma membrane"/>
    <property type="evidence" value="ECO:0007669"/>
    <property type="project" value="TreeGrafter"/>
</dbReference>
<dbReference type="Proteomes" id="UP000018922">
    <property type="component" value="Chromosome I"/>
</dbReference>
<dbReference type="PROSITE" id="PS50893">
    <property type="entry name" value="ABC_TRANSPORTER_2"/>
    <property type="match status" value="1"/>
</dbReference>
<gene>
    <name evidence="4" type="primary">phnL</name>
    <name evidence="4" type="ordered locus">MGMSRv2__0079</name>
</gene>
<organism evidence="4 5">
    <name type="scientific">Magnetospirillum gryphiswaldense (strain DSM 6361 / JCM 21280 / NBRC 15271 / MSR-1)</name>
    <dbReference type="NCBI Taxonomy" id="431944"/>
    <lineage>
        <taxon>Bacteria</taxon>
        <taxon>Pseudomonadati</taxon>
        <taxon>Pseudomonadota</taxon>
        <taxon>Alphaproteobacteria</taxon>
        <taxon>Rhodospirillales</taxon>
        <taxon>Rhodospirillaceae</taxon>
        <taxon>Magnetospirillum</taxon>
    </lineage>
</organism>
<dbReference type="NCBIfam" id="TIGR02324">
    <property type="entry name" value="CP_lyasePhnL"/>
    <property type="match status" value="1"/>
</dbReference>
<dbReference type="PROSITE" id="PS00211">
    <property type="entry name" value="ABC_TRANSPORTER_1"/>
    <property type="match status" value="1"/>
</dbReference>
<evidence type="ECO:0000256" key="2">
    <source>
        <dbReference type="ARBA" id="ARBA00022840"/>
    </source>
</evidence>
<reference evidence="4 5" key="1">
    <citation type="journal article" date="2014" name="Genome Announc.">
        <title>Complete genome sequence of Magnetospirillum gryphiswaldense MSR-1.</title>
        <authorList>
            <person name="Wang X."/>
            <person name="Wang Q."/>
            <person name="Zhang W."/>
            <person name="Wang Y."/>
            <person name="Li L."/>
            <person name="Wen T."/>
            <person name="Zhang T."/>
            <person name="Zhang Y."/>
            <person name="Xu J."/>
            <person name="Hu J."/>
            <person name="Li S."/>
            <person name="Liu L."/>
            <person name="Liu J."/>
            <person name="Jiang W."/>
            <person name="Tian J."/>
            <person name="Li Y."/>
            <person name="Schuler D."/>
            <person name="Wang L."/>
            <person name="Li J."/>
        </authorList>
    </citation>
    <scope>NUCLEOTIDE SEQUENCE [LARGE SCALE GENOMIC DNA]</scope>
    <source>
        <strain evidence="5">DSM 6361 / JCM 21280 / NBRC 15271 / MSR-1</strain>
    </source>
</reference>
<name>V6EVV1_MAGGM</name>